<dbReference type="SUPFAM" id="SSF109998">
    <property type="entry name" value="Triger factor/SurA peptide-binding domain-like"/>
    <property type="match status" value="1"/>
</dbReference>
<evidence type="ECO:0000256" key="7">
    <source>
        <dbReference type="ARBA" id="ARBA00023136"/>
    </source>
</evidence>
<dbReference type="Proteomes" id="UP000279470">
    <property type="component" value="Unassembled WGS sequence"/>
</dbReference>
<dbReference type="SUPFAM" id="SSF54534">
    <property type="entry name" value="FKBP-like"/>
    <property type="match status" value="1"/>
</dbReference>
<keyword evidence="14" id="KW-0697">Rotamase</keyword>
<evidence type="ECO:0000313" key="16">
    <source>
        <dbReference type="EMBL" id="RST71084.1"/>
    </source>
</evidence>
<comment type="similarity">
    <text evidence="11">Belongs to the PpiD chaperone family.</text>
</comment>
<dbReference type="Gene3D" id="3.10.50.40">
    <property type="match status" value="1"/>
</dbReference>
<proteinExistence type="inferred from homology"/>
<reference evidence="17" key="1">
    <citation type="submission" date="2018-11" db="EMBL/GenBank/DDBJ databases">
        <title>Phylogenetic, genomic, and biogeographic characterization of a novel and ubiquitous marine invertebrate-associated Rickettsiales parasite, Candidatus Marinoinvertebrata rohwerii, gen. nov., sp. nov.</title>
        <authorList>
            <person name="Klinges J.G."/>
            <person name="Rosales S.M."/>
            <person name="Mcminds R."/>
            <person name="Shaver E.C."/>
            <person name="Shantz A."/>
            <person name="Peters E.C."/>
            <person name="Burkepile D.E."/>
            <person name="Silliman B.R."/>
            <person name="Vega Thurber R.L."/>
        </authorList>
    </citation>
    <scope>NUCLEOTIDE SEQUENCE [LARGE SCALE GENOMIC DNA]</scope>
    <source>
        <strain evidence="17">a_cerv_44</strain>
    </source>
</reference>
<evidence type="ECO:0000256" key="8">
    <source>
        <dbReference type="ARBA" id="ARBA00023186"/>
    </source>
</evidence>
<dbReference type="EMBL" id="RXFM01000009">
    <property type="protein sequence ID" value="RST71084.1"/>
    <property type="molecule type" value="Genomic_DNA"/>
</dbReference>
<feature type="domain" description="PpiC" evidence="15">
    <location>
        <begin position="261"/>
        <end position="347"/>
    </location>
</feature>
<evidence type="ECO:0000256" key="10">
    <source>
        <dbReference type="ARBA" id="ARBA00031484"/>
    </source>
</evidence>
<evidence type="ECO:0000256" key="9">
    <source>
        <dbReference type="ARBA" id="ARBA00030642"/>
    </source>
</evidence>
<sequence>MIQSKFFKNIIKLLLLLLILAFAFGGLGDIFSKKEANYAIKISDLEYSFQQFNKILQEAVKESKLKYGKDIPKTEILQLKGSVINDIINSTLILLEAKSLGIVANDNTVKKEIIKIPVFFKDGKFNKDIFDKFIQSYGISEQDFIDKLKENIIRSTFINSISAHNVITPGLIQIILQDVLHTRDIKLIKIPFSSFKLPHDPDEAELKTIYEENKNSFKIPEKRIIDYVLISSELLKHDIDHVSDADLKKLYDEKSFLFVEPEKRDVSQIQLDSLDRATKAKNELLKGADFKAVTKKYAPKFKNDNLGIITYNDFDEDISEKLFSLKIGETSEVIETPLGLYIFKVEKIIPKKKKEFNDVKDTLRNEYLKQLSFNKFLDIIKKIQSEVKQGKSIEYIAKNYNLTLETTDIIKSENNVNNNSLIETEQFIKNAFDTKLNFQSHLFPISSNKFCILKVKKIFPEKDRKLEEIKLDLKEIWYDNQLKTIINKLKVSSKEPLNSTYNKSLFDFANTNITNIQLSGNGVNKNIPLDFYKSIFELKVNEYTKPFIDYSKKVVLIANLKKVILPPESKVEKHKQLYEAQIQQMEQEIILDDIIKKLKDKYSIQINPLIYQDN</sequence>
<dbReference type="PANTHER" id="PTHR47529:SF1">
    <property type="entry name" value="PERIPLASMIC CHAPERONE PPID"/>
    <property type="match status" value="1"/>
</dbReference>
<keyword evidence="7" id="KW-0472">Membrane</keyword>
<keyword evidence="6" id="KW-1133">Transmembrane helix</keyword>
<dbReference type="AlphaFoldDB" id="A0A429XTE5"/>
<dbReference type="Gene3D" id="1.10.4030.10">
    <property type="entry name" value="Porin chaperone SurA, peptide-binding domain"/>
    <property type="match status" value="1"/>
</dbReference>
<organism evidence="16 17">
    <name type="scientific">Candidatus Aquarickettsia rohweri</name>
    <dbReference type="NCBI Taxonomy" id="2602574"/>
    <lineage>
        <taxon>Bacteria</taxon>
        <taxon>Pseudomonadati</taxon>
        <taxon>Pseudomonadota</taxon>
        <taxon>Alphaproteobacteria</taxon>
        <taxon>Rickettsiales</taxon>
        <taxon>Candidatus Midichloriaceae</taxon>
        <taxon>Candidatus Aquarickettsia</taxon>
    </lineage>
</organism>
<evidence type="ECO:0000259" key="15">
    <source>
        <dbReference type="PROSITE" id="PS50198"/>
    </source>
</evidence>
<evidence type="ECO:0000256" key="1">
    <source>
        <dbReference type="ARBA" id="ARBA00004382"/>
    </source>
</evidence>
<dbReference type="Pfam" id="PF13624">
    <property type="entry name" value="SurA_N_3"/>
    <property type="match status" value="1"/>
</dbReference>
<evidence type="ECO:0000256" key="2">
    <source>
        <dbReference type="ARBA" id="ARBA00018370"/>
    </source>
</evidence>
<dbReference type="RefSeq" id="WP_126044315.1">
    <property type="nucleotide sequence ID" value="NZ_RXFM01000009.1"/>
</dbReference>
<dbReference type="InterPro" id="IPR000297">
    <property type="entry name" value="PPIase_PpiC"/>
</dbReference>
<accession>A0A429XTE5</accession>
<keyword evidence="8" id="KW-0143">Chaperone</keyword>
<keyword evidence="4" id="KW-0997">Cell inner membrane</keyword>
<keyword evidence="3" id="KW-1003">Cell membrane</keyword>
<keyword evidence="14" id="KW-0413">Isomerase</keyword>
<evidence type="ECO:0000256" key="14">
    <source>
        <dbReference type="PROSITE-ProRule" id="PRU00278"/>
    </source>
</evidence>
<evidence type="ECO:0000256" key="12">
    <source>
        <dbReference type="ARBA" id="ARBA00040743"/>
    </source>
</evidence>
<evidence type="ECO:0000256" key="11">
    <source>
        <dbReference type="ARBA" id="ARBA00038408"/>
    </source>
</evidence>
<dbReference type="OrthoDB" id="9768393at2"/>
<evidence type="ECO:0000256" key="13">
    <source>
        <dbReference type="ARBA" id="ARBA00042775"/>
    </source>
</evidence>
<evidence type="ECO:0000256" key="5">
    <source>
        <dbReference type="ARBA" id="ARBA00022692"/>
    </source>
</evidence>
<dbReference type="PANTHER" id="PTHR47529">
    <property type="entry name" value="PEPTIDYL-PROLYL CIS-TRANS ISOMERASE D"/>
    <property type="match status" value="1"/>
</dbReference>
<evidence type="ECO:0000256" key="3">
    <source>
        <dbReference type="ARBA" id="ARBA00022475"/>
    </source>
</evidence>
<dbReference type="PROSITE" id="PS50198">
    <property type="entry name" value="PPIC_PPIASE_2"/>
    <property type="match status" value="1"/>
</dbReference>
<dbReference type="GO" id="GO:0003755">
    <property type="term" value="F:peptidyl-prolyl cis-trans isomerase activity"/>
    <property type="evidence" value="ECO:0007669"/>
    <property type="project" value="UniProtKB-KW"/>
</dbReference>
<comment type="caution">
    <text evidence="16">The sequence shown here is derived from an EMBL/GenBank/DDBJ whole genome shotgun (WGS) entry which is preliminary data.</text>
</comment>
<dbReference type="GO" id="GO:0005886">
    <property type="term" value="C:plasma membrane"/>
    <property type="evidence" value="ECO:0007669"/>
    <property type="project" value="UniProtKB-SubCell"/>
</dbReference>
<dbReference type="InterPro" id="IPR046357">
    <property type="entry name" value="PPIase_dom_sf"/>
</dbReference>
<protein>
    <recommendedName>
        <fullName evidence="2">Parvulin-like PPIase</fullName>
    </recommendedName>
    <alternativeName>
        <fullName evidence="9">Peptidyl-prolyl cis-trans isomerase plp</fullName>
    </alternativeName>
    <alternativeName>
        <fullName evidence="12">Periplasmic chaperone PpiD</fullName>
    </alternativeName>
    <alternativeName>
        <fullName evidence="13">Periplasmic folding chaperone</fullName>
    </alternativeName>
    <alternativeName>
        <fullName evidence="10">Rotamase plp</fullName>
    </alternativeName>
</protein>
<dbReference type="InterPro" id="IPR052029">
    <property type="entry name" value="PpiD_chaperone"/>
</dbReference>
<evidence type="ECO:0000256" key="4">
    <source>
        <dbReference type="ARBA" id="ARBA00022519"/>
    </source>
</evidence>
<dbReference type="InterPro" id="IPR027304">
    <property type="entry name" value="Trigger_fact/SurA_dom_sf"/>
</dbReference>
<keyword evidence="5" id="KW-0812">Transmembrane</keyword>
<dbReference type="Pfam" id="PF13145">
    <property type="entry name" value="Rotamase_2"/>
    <property type="match status" value="1"/>
</dbReference>
<name>A0A429XTE5_9RICK</name>
<comment type="subcellular location">
    <subcellularLocation>
        <location evidence="1">Cell inner membrane</location>
        <topology evidence="1">Single-pass type II membrane protein</topology>
        <orientation evidence="1">Periplasmic side</orientation>
    </subcellularLocation>
</comment>
<keyword evidence="17" id="KW-1185">Reference proteome</keyword>
<evidence type="ECO:0000256" key="6">
    <source>
        <dbReference type="ARBA" id="ARBA00022989"/>
    </source>
</evidence>
<gene>
    <name evidence="16" type="ORF">EIC27_01080</name>
</gene>
<evidence type="ECO:0000313" key="17">
    <source>
        <dbReference type="Proteomes" id="UP000279470"/>
    </source>
</evidence>